<evidence type="ECO:0000256" key="2">
    <source>
        <dbReference type="ARBA" id="ARBA00022857"/>
    </source>
</evidence>
<evidence type="ECO:0000259" key="5">
    <source>
        <dbReference type="Pfam" id="PF05368"/>
    </source>
</evidence>
<dbReference type="GO" id="GO:0005634">
    <property type="term" value="C:nucleus"/>
    <property type="evidence" value="ECO:0007669"/>
    <property type="project" value="TreeGrafter"/>
</dbReference>
<dbReference type="PANTHER" id="PTHR42748">
    <property type="entry name" value="NITROGEN METABOLITE REPRESSION PROTEIN NMRA FAMILY MEMBER"/>
    <property type="match status" value="1"/>
</dbReference>
<protein>
    <recommendedName>
        <fullName evidence="5">NmrA-like domain-containing protein</fullName>
    </recommendedName>
</protein>
<keyword evidence="7" id="KW-1185">Reference proteome</keyword>
<evidence type="ECO:0000313" key="7">
    <source>
        <dbReference type="Proteomes" id="UP000756132"/>
    </source>
</evidence>
<gene>
    <name evidence="6" type="ORF">CLAFUR5_11723</name>
</gene>
<dbReference type="PANTHER" id="PTHR42748:SF30">
    <property type="entry name" value="NMRA-LIKE DOMAIN-CONTAINING PROTEIN"/>
    <property type="match status" value="1"/>
</dbReference>
<dbReference type="InterPro" id="IPR051164">
    <property type="entry name" value="NmrA-like_oxidored"/>
</dbReference>
<feature type="domain" description="NmrA-like" evidence="5">
    <location>
        <begin position="4"/>
        <end position="150"/>
    </location>
</feature>
<dbReference type="SUPFAM" id="SSF51735">
    <property type="entry name" value="NAD(P)-binding Rossmann-fold domains"/>
    <property type="match status" value="1"/>
</dbReference>
<sequence>MAVGSFLQNLENLLKPTPREDHTFVISTSMKPETSLPRVDARDAGVVVAEMLREPEEYWGRIVYAAAELRTMKDLVGIVGTGSGRDVRYEQMPEADSKDFLKGMTLVLAEDFGQTVAYYQEYGHFGQETADWTQPAMEGKLGRLTRVAEFVNDLEFRTYHYCDRQSTPSMQPAKRLYIETQLTLSTHNDPNHFPDKPEPLSCARRVSLTSPRPYRAAP</sequence>
<keyword evidence="2" id="KW-0521">NADP</keyword>
<comment type="similarity">
    <text evidence="1">Belongs to the NmrA-type oxidoreductase family.</text>
</comment>
<dbReference type="RefSeq" id="XP_047767087.1">
    <property type="nucleotide sequence ID" value="XM_047910871.1"/>
</dbReference>
<dbReference type="GO" id="GO:0016491">
    <property type="term" value="F:oxidoreductase activity"/>
    <property type="evidence" value="ECO:0007669"/>
    <property type="project" value="UniProtKB-KW"/>
</dbReference>
<dbReference type="InterPro" id="IPR008030">
    <property type="entry name" value="NmrA-like"/>
</dbReference>
<dbReference type="Proteomes" id="UP000756132">
    <property type="component" value="Chromosome 10"/>
</dbReference>
<feature type="compositionally biased region" description="Basic and acidic residues" evidence="4">
    <location>
        <begin position="189"/>
        <end position="198"/>
    </location>
</feature>
<accession>A0A9Q8UUA2</accession>
<organism evidence="6 7">
    <name type="scientific">Passalora fulva</name>
    <name type="common">Tomato leaf mold</name>
    <name type="synonym">Cladosporium fulvum</name>
    <dbReference type="NCBI Taxonomy" id="5499"/>
    <lineage>
        <taxon>Eukaryota</taxon>
        <taxon>Fungi</taxon>
        <taxon>Dikarya</taxon>
        <taxon>Ascomycota</taxon>
        <taxon>Pezizomycotina</taxon>
        <taxon>Dothideomycetes</taxon>
        <taxon>Dothideomycetidae</taxon>
        <taxon>Mycosphaerellales</taxon>
        <taxon>Mycosphaerellaceae</taxon>
        <taxon>Fulvia</taxon>
    </lineage>
</organism>
<evidence type="ECO:0000256" key="4">
    <source>
        <dbReference type="SAM" id="MobiDB-lite"/>
    </source>
</evidence>
<feature type="region of interest" description="Disordered" evidence="4">
    <location>
        <begin position="187"/>
        <end position="218"/>
    </location>
</feature>
<dbReference type="GeneID" id="71991601"/>
<keyword evidence="3" id="KW-0560">Oxidoreductase</keyword>
<reference evidence="6" key="2">
    <citation type="journal article" date="2022" name="Microb. Genom.">
        <title>A chromosome-scale genome assembly of the tomato pathogen Cladosporium fulvum reveals a compartmentalized genome architecture and the presence of a dispensable chromosome.</title>
        <authorList>
            <person name="Zaccaron A.Z."/>
            <person name="Chen L.H."/>
            <person name="Samaras A."/>
            <person name="Stergiopoulos I."/>
        </authorList>
    </citation>
    <scope>NUCLEOTIDE SEQUENCE</scope>
    <source>
        <strain evidence="6">Race5_Kim</strain>
    </source>
</reference>
<dbReference type="Pfam" id="PF05368">
    <property type="entry name" value="NmrA"/>
    <property type="match status" value="1"/>
</dbReference>
<dbReference type="KEGG" id="ffu:CLAFUR5_11723"/>
<reference evidence="6" key="1">
    <citation type="submission" date="2021-12" db="EMBL/GenBank/DDBJ databases">
        <authorList>
            <person name="Zaccaron A."/>
            <person name="Stergiopoulos I."/>
        </authorList>
    </citation>
    <scope>NUCLEOTIDE SEQUENCE</scope>
    <source>
        <strain evidence="6">Race5_Kim</strain>
    </source>
</reference>
<evidence type="ECO:0000256" key="3">
    <source>
        <dbReference type="ARBA" id="ARBA00023002"/>
    </source>
</evidence>
<dbReference type="Gene3D" id="3.40.50.720">
    <property type="entry name" value="NAD(P)-binding Rossmann-like Domain"/>
    <property type="match status" value="1"/>
</dbReference>
<proteinExistence type="inferred from homology"/>
<evidence type="ECO:0000313" key="6">
    <source>
        <dbReference type="EMBL" id="UJO22721.1"/>
    </source>
</evidence>
<name>A0A9Q8UUA2_PASFU</name>
<evidence type="ECO:0000256" key="1">
    <source>
        <dbReference type="ARBA" id="ARBA00006328"/>
    </source>
</evidence>
<dbReference type="OrthoDB" id="300709at2759"/>
<dbReference type="AlphaFoldDB" id="A0A9Q8UUA2"/>
<dbReference type="InterPro" id="IPR036291">
    <property type="entry name" value="NAD(P)-bd_dom_sf"/>
</dbReference>
<dbReference type="EMBL" id="CP090172">
    <property type="protein sequence ID" value="UJO22721.1"/>
    <property type="molecule type" value="Genomic_DNA"/>
</dbReference>